<dbReference type="GO" id="GO:0004143">
    <property type="term" value="F:ATP-dependent diacylglycerol kinase activity"/>
    <property type="evidence" value="ECO:0007669"/>
    <property type="project" value="TreeGrafter"/>
</dbReference>
<dbReference type="RefSeq" id="WP_097187482.1">
    <property type="nucleotide sequence ID" value="NZ_OBQK01000003.1"/>
</dbReference>
<keyword evidence="7" id="KW-0444">Lipid biosynthesis</keyword>
<keyword evidence="6" id="KW-0067">ATP-binding</keyword>
<evidence type="ECO:0000256" key="7">
    <source>
        <dbReference type="ARBA" id="ARBA00023209"/>
    </source>
</evidence>
<evidence type="ECO:0000259" key="9">
    <source>
        <dbReference type="PROSITE" id="PS50146"/>
    </source>
</evidence>
<organism evidence="10 11">
    <name type="scientific">Ornithinimicrobium cerasi</name>
    <dbReference type="NCBI Taxonomy" id="2248773"/>
    <lineage>
        <taxon>Bacteria</taxon>
        <taxon>Bacillati</taxon>
        <taxon>Actinomycetota</taxon>
        <taxon>Actinomycetes</taxon>
        <taxon>Micrococcales</taxon>
        <taxon>Ornithinimicrobiaceae</taxon>
        <taxon>Ornithinimicrobium</taxon>
    </lineage>
</organism>
<sequence length="301" mass="30714">MRYAVAHGRRSGRGGAALLGAQAVGALRSAGHDVVEVAASSLAEARYRCAAAVADGVDVLAVAGGDGVVSLATDLCAGTGTAVGILPAGTGNDNARSLGIASGPAALAALLQGGRRTVDTLHVVELDRHVLGSVNAGLDARIAHRATLLPRRLGSWSYTVAALVEIARLRWTPPLRYTLTTTVPDGRVTTEELDALVVVPANMPYLGGGLHLAPGADPGDGLLDLVVVRPVTPARALVLLRAVRAGRHTAMPEVEVRRATRVRVEGPADVLAHGDGEALAPLPLTVQVANANLQVIVPALA</sequence>
<evidence type="ECO:0000256" key="3">
    <source>
        <dbReference type="ARBA" id="ARBA00022679"/>
    </source>
</evidence>
<evidence type="ECO:0000256" key="2">
    <source>
        <dbReference type="ARBA" id="ARBA00005983"/>
    </source>
</evidence>
<dbReference type="InterPro" id="IPR001206">
    <property type="entry name" value="Diacylglycerol_kinase_cat_dom"/>
</dbReference>
<keyword evidence="7" id="KW-0443">Lipid metabolism</keyword>
<dbReference type="EMBL" id="OBQK01000003">
    <property type="protein sequence ID" value="SOC54435.1"/>
    <property type="molecule type" value="Genomic_DNA"/>
</dbReference>
<dbReference type="SUPFAM" id="SSF111331">
    <property type="entry name" value="NAD kinase/diacylglycerol kinase-like"/>
    <property type="match status" value="1"/>
</dbReference>
<dbReference type="SMART" id="SM00046">
    <property type="entry name" value="DAGKc"/>
    <property type="match status" value="1"/>
</dbReference>
<gene>
    <name evidence="10" type="ORF">SAMN05421879_103124</name>
</gene>
<dbReference type="Proteomes" id="UP000219688">
    <property type="component" value="Unassembled WGS sequence"/>
</dbReference>
<reference evidence="11" key="1">
    <citation type="submission" date="2017-08" db="EMBL/GenBank/DDBJ databases">
        <authorList>
            <person name="Varghese N."/>
            <person name="Submissions S."/>
        </authorList>
    </citation>
    <scope>NUCLEOTIDE SEQUENCE [LARGE SCALE GENOMIC DNA]</scope>
    <source>
        <strain evidence="11">USBA17B2</strain>
    </source>
</reference>
<evidence type="ECO:0000256" key="6">
    <source>
        <dbReference type="ARBA" id="ARBA00022840"/>
    </source>
</evidence>
<evidence type="ECO:0000256" key="4">
    <source>
        <dbReference type="ARBA" id="ARBA00022741"/>
    </source>
</evidence>
<dbReference type="GO" id="GO:0005886">
    <property type="term" value="C:plasma membrane"/>
    <property type="evidence" value="ECO:0007669"/>
    <property type="project" value="TreeGrafter"/>
</dbReference>
<evidence type="ECO:0000256" key="8">
    <source>
        <dbReference type="ARBA" id="ARBA00023264"/>
    </source>
</evidence>
<feature type="domain" description="DAGKc" evidence="9">
    <location>
        <begin position="1"/>
        <end position="126"/>
    </location>
</feature>
<dbReference type="InterPro" id="IPR050187">
    <property type="entry name" value="Lipid_Phosphate_FormReg"/>
</dbReference>
<dbReference type="GO" id="GO:0005524">
    <property type="term" value="F:ATP binding"/>
    <property type="evidence" value="ECO:0007669"/>
    <property type="project" value="UniProtKB-KW"/>
</dbReference>
<evidence type="ECO:0000313" key="11">
    <source>
        <dbReference type="Proteomes" id="UP000219688"/>
    </source>
</evidence>
<dbReference type="Gene3D" id="3.40.50.10330">
    <property type="entry name" value="Probable inorganic polyphosphate/atp-NAD kinase, domain 1"/>
    <property type="match status" value="1"/>
</dbReference>
<dbReference type="GO" id="GO:0008654">
    <property type="term" value="P:phospholipid biosynthetic process"/>
    <property type="evidence" value="ECO:0007669"/>
    <property type="project" value="UniProtKB-KW"/>
</dbReference>
<keyword evidence="5 10" id="KW-0418">Kinase</keyword>
<dbReference type="PANTHER" id="PTHR12358:SF106">
    <property type="entry name" value="LIPID KINASE YEGS"/>
    <property type="match status" value="1"/>
</dbReference>
<protein>
    <submittedName>
        <fullName evidence="10">Diacylglycerol kinase</fullName>
    </submittedName>
</protein>
<comment type="similarity">
    <text evidence="2">Belongs to the diacylglycerol/lipid kinase family.</text>
</comment>
<dbReference type="AlphaFoldDB" id="A0A285VK19"/>
<keyword evidence="8" id="KW-1208">Phospholipid metabolism</keyword>
<keyword evidence="3" id="KW-0808">Transferase</keyword>
<dbReference type="Gene3D" id="2.60.200.40">
    <property type="match status" value="1"/>
</dbReference>
<dbReference type="PROSITE" id="PS50146">
    <property type="entry name" value="DAGK"/>
    <property type="match status" value="1"/>
</dbReference>
<dbReference type="InterPro" id="IPR045540">
    <property type="entry name" value="YegS/DAGK_C"/>
</dbReference>
<name>A0A285VK19_9MICO</name>
<dbReference type="Pfam" id="PF19279">
    <property type="entry name" value="YegS_C"/>
    <property type="match status" value="1"/>
</dbReference>
<evidence type="ECO:0000256" key="5">
    <source>
        <dbReference type="ARBA" id="ARBA00022777"/>
    </source>
</evidence>
<comment type="cofactor">
    <cofactor evidence="1">
        <name>Mg(2+)</name>
        <dbReference type="ChEBI" id="CHEBI:18420"/>
    </cofactor>
</comment>
<dbReference type="Pfam" id="PF00781">
    <property type="entry name" value="DAGK_cat"/>
    <property type="match status" value="1"/>
</dbReference>
<keyword evidence="7" id="KW-0594">Phospholipid biosynthesis</keyword>
<accession>A0A285VK19</accession>
<evidence type="ECO:0000256" key="1">
    <source>
        <dbReference type="ARBA" id="ARBA00001946"/>
    </source>
</evidence>
<dbReference type="PANTHER" id="PTHR12358">
    <property type="entry name" value="SPHINGOSINE KINASE"/>
    <property type="match status" value="1"/>
</dbReference>
<keyword evidence="11" id="KW-1185">Reference proteome</keyword>
<dbReference type="InterPro" id="IPR017438">
    <property type="entry name" value="ATP-NAD_kinase_N"/>
</dbReference>
<keyword evidence="4" id="KW-0547">Nucleotide-binding</keyword>
<proteinExistence type="inferred from homology"/>
<dbReference type="InterPro" id="IPR016064">
    <property type="entry name" value="NAD/diacylglycerol_kinase_sf"/>
</dbReference>
<evidence type="ECO:0000313" key="10">
    <source>
        <dbReference type="EMBL" id="SOC54435.1"/>
    </source>
</evidence>